<dbReference type="InterPro" id="IPR014710">
    <property type="entry name" value="RmlC-like_jellyroll"/>
</dbReference>
<dbReference type="RefSeq" id="WP_380115953.1">
    <property type="nucleotide sequence ID" value="NZ_JBHSIU010000018.1"/>
</dbReference>
<reference evidence="3" key="1">
    <citation type="journal article" date="2019" name="Int. J. Syst. Evol. Microbiol.">
        <title>The Global Catalogue of Microorganisms (GCM) 10K type strain sequencing project: providing services to taxonomists for standard genome sequencing and annotation.</title>
        <authorList>
            <consortium name="The Broad Institute Genomics Platform"/>
            <consortium name="The Broad Institute Genome Sequencing Center for Infectious Disease"/>
            <person name="Wu L."/>
            <person name="Ma J."/>
        </authorList>
    </citation>
    <scope>NUCLEOTIDE SEQUENCE [LARGE SCALE GENOMIC DNA]</scope>
    <source>
        <strain evidence="3">CGMCC 4.7152</strain>
    </source>
</reference>
<evidence type="ECO:0000313" key="2">
    <source>
        <dbReference type="EMBL" id="MFC4999510.1"/>
    </source>
</evidence>
<dbReference type="CDD" id="cd02209">
    <property type="entry name" value="cupin_XRE_C"/>
    <property type="match status" value="1"/>
</dbReference>
<organism evidence="2 3">
    <name type="scientific">Dactylosporangium cerinum</name>
    <dbReference type="NCBI Taxonomy" id="1434730"/>
    <lineage>
        <taxon>Bacteria</taxon>
        <taxon>Bacillati</taxon>
        <taxon>Actinomycetota</taxon>
        <taxon>Actinomycetes</taxon>
        <taxon>Micromonosporales</taxon>
        <taxon>Micromonosporaceae</taxon>
        <taxon>Dactylosporangium</taxon>
    </lineage>
</organism>
<sequence length="132" mass="13546">MIVAPGTGPALVRSTGSAPGRWQCLARRGMLFSECESVEHWDLPLGAVIPVEAAHGVEEAVVVLTGALTATIDGATVHASAGTCLFIPAGSDGILCAGTDRTRLLSVRCLPAQIAARLPVRIPELRPAAAPT</sequence>
<keyword evidence="3" id="KW-1185">Reference proteome</keyword>
<comment type="caution">
    <text evidence="2">The sequence shown here is derived from an EMBL/GenBank/DDBJ whole genome shotgun (WGS) entry which is preliminary data.</text>
</comment>
<gene>
    <name evidence="2" type="ORF">ACFPIJ_16930</name>
</gene>
<dbReference type="Pfam" id="PF07883">
    <property type="entry name" value="Cupin_2"/>
    <property type="match status" value="1"/>
</dbReference>
<evidence type="ECO:0000259" key="1">
    <source>
        <dbReference type="Pfam" id="PF07883"/>
    </source>
</evidence>
<accession>A0ABV9VVD6</accession>
<dbReference type="InterPro" id="IPR013096">
    <property type="entry name" value="Cupin_2"/>
</dbReference>
<dbReference type="Proteomes" id="UP001595912">
    <property type="component" value="Unassembled WGS sequence"/>
</dbReference>
<feature type="domain" description="Cupin type-2" evidence="1">
    <location>
        <begin position="40"/>
        <end position="91"/>
    </location>
</feature>
<dbReference type="InterPro" id="IPR011051">
    <property type="entry name" value="RmlC_Cupin_sf"/>
</dbReference>
<protein>
    <submittedName>
        <fullName evidence="2">Cupin domain-containing protein</fullName>
    </submittedName>
</protein>
<dbReference type="EMBL" id="JBHSIU010000018">
    <property type="protein sequence ID" value="MFC4999510.1"/>
    <property type="molecule type" value="Genomic_DNA"/>
</dbReference>
<dbReference type="SUPFAM" id="SSF51182">
    <property type="entry name" value="RmlC-like cupins"/>
    <property type="match status" value="1"/>
</dbReference>
<name>A0ABV9VVD6_9ACTN</name>
<evidence type="ECO:0000313" key="3">
    <source>
        <dbReference type="Proteomes" id="UP001595912"/>
    </source>
</evidence>
<proteinExistence type="predicted"/>
<dbReference type="Gene3D" id="2.60.120.10">
    <property type="entry name" value="Jelly Rolls"/>
    <property type="match status" value="1"/>
</dbReference>